<comment type="caution">
    <text evidence="2">The sequence shown here is derived from an EMBL/GenBank/DDBJ whole genome shotgun (WGS) entry which is preliminary data.</text>
</comment>
<dbReference type="Proteomes" id="UP000886845">
    <property type="component" value="Unassembled WGS sequence"/>
</dbReference>
<gene>
    <name evidence="2" type="ORF">IAC79_08060</name>
</gene>
<name>A0A9D1NNR6_9BACT</name>
<dbReference type="GO" id="GO:0016779">
    <property type="term" value="F:nucleotidyltransferase activity"/>
    <property type="evidence" value="ECO:0007669"/>
    <property type="project" value="InterPro"/>
</dbReference>
<feature type="domain" description="Polymerase nucleotidyl transferase" evidence="1">
    <location>
        <begin position="26"/>
        <end position="64"/>
    </location>
</feature>
<organism evidence="2 3">
    <name type="scientific">Candidatus Spyradenecus faecavium</name>
    <dbReference type="NCBI Taxonomy" id="2840947"/>
    <lineage>
        <taxon>Bacteria</taxon>
        <taxon>Pseudomonadati</taxon>
        <taxon>Lentisphaerota</taxon>
        <taxon>Lentisphaeria</taxon>
        <taxon>Lentisphaerales</taxon>
        <taxon>Lentisphaeraceae</taxon>
        <taxon>Lentisphaeraceae incertae sedis</taxon>
        <taxon>Candidatus Spyradenecus</taxon>
    </lineage>
</organism>
<evidence type="ECO:0000313" key="3">
    <source>
        <dbReference type="Proteomes" id="UP000886845"/>
    </source>
</evidence>
<reference evidence="2" key="2">
    <citation type="journal article" date="2021" name="PeerJ">
        <title>Extensive microbial diversity within the chicken gut microbiome revealed by metagenomics and culture.</title>
        <authorList>
            <person name="Gilroy R."/>
            <person name="Ravi A."/>
            <person name="Getino M."/>
            <person name="Pursley I."/>
            <person name="Horton D.L."/>
            <person name="Alikhan N.F."/>
            <person name="Baker D."/>
            <person name="Gharbi K."/>
            <person name="Hall N."/>
            <person name="Watson M."/>
            <person name="Adriaenssens E.M."/>
            <person name="Foster-Nyarko E."/>
            <person name="Jarju S."/>
            <person name="Secka A."/>
            <person name="Antonio M."/>
            <person name="Oren A."/>
            <person name="Chaudhuri R.R."/>
            <person name="La Ragione R."/>
            <person name="Hildebrand F."/>
            <person name="Pallen M.J."/>
        </authorList>
    </citation>
    <scope>NUCLEOTIDE SEQUENCE</scope>
    <source>
        <strain evidence="2">35461</strain>
    </source>
</reference>
<dbReference type="EMBL" id="DVOR01000252">
    <property type="protein sequence ID" value="HIV10050.1"/>
    <property type="molecule type" value="Genomic_DNA"/>
</dbReference>
<sequence length="194" mass="22235">MPDHEDLFERADRAAEAAHALLRATRLRERWEERGAEVHLVGSLATGLLLNHLDIDLHLYTPTLDSTDGFAIAAELAPHRLEFRDLSDTPERCLEWHLWIRDATGREWQVDVIQMPPDSPYKGYFEHRAERIRAVLTPESRRAILAIKDAALPDAHVPGILIYMAVLRDGIRTPTDFRSWLRGHPLDGILEWCP</sequence>
<dbReference type="InterPro" id="IPR002934">
    <property type="entry name" value="Polymerase_NTP_transf_dom"/>
</dbReference>
<proteinExistence type="predicted"/>
<reference evidence="2" key="1">
    <citation type="submission" date="2020-10" db="EMBL/GenBank/DDBJ databases">
        <authorList>
            <person name="Gilroy R."/>
        </authorList>
    </citation>
    <scope>NUCLEOTIDE SEQUENCE</scope>
    <source>
        <strain evidence="2">35461</strain>
    </source>
</reference>
<evidence type="ECO:0000313" key="2">
    <source>
        <dbReference type="EMBL" id="HIV10050.1"/>
    </source>
</evidence>
<protein>
    <submittedName>
        <fullName evidence="2">Nucleotidyltransferase domain-containing protein</fullName>
    </submittedName>
</protein>
<evidence type="ECO:0000259" key="1">
    <source>
        <dbReference type="Pfam" id="PF01909"/>
    </source>
</evidence>
<dbReference type="SUPFAM" id="SSF81301">
    <property type="entry name" value="Nucleotidyltransferase"/>
    <property type="match status" value="1"/>
</dbReference>
<accession>A0A9D1NNR6</accession>
<dbReference type="AlphaFoldDB" id="A0A9D1NNR6"/>
<dbReference type="InterPro" id="IPR043519">
    <property type="entry name" value="NT_sf"/>
</dbReference>
<dbReference type="Pfam" id="PF01909">
    <property type="entry name" value="NTP_transf_2"/>
    <property type="match status" value="1"/>
</dbReference>